<proteinExistence type="predicted"/>
<sequence>MADDTANGTEETAPRRRRGRPRKAPMPADPPVEIVDSADAPEAQEDAAEEPGLQAEDPEWEPDVSAAAGAEASHAEGTQEGLAGSASDDEEKLSPTRKSSRRRRTKGFKAGSPAPDLNAEDQAHGGAAEQGGTAEEDLVISPSKKPKVAKPPPVPSGMTDVCSLQRSEGRTFSAPTNALGDALAAYNLLRAFSWQLRLSPCTFADFCAALGSGRPTPLMDEIHVCVLRTLAEDETRSSRAIRVLPLDQMDTVTWPEYVWEWLQLIGSPLAKLRWSQPASLGPMQQAPLNQPLAGDVPAAELPQGMQGGEPAAKQPHAEGPADPVDPVPAAAAADQQLPQQQPAIDSTQSNDEQQQQQPSRESTQPQAEAQPQHHAGNQEGQQSHDTMEDKANVEDKGRLQKLPWQLGQAGTECPTLHDMIQPRRPPSHKLQIEYSSLSMADKAAILAQLCDNLLDLRTIRNEIERRETEGHWVAGHGGEGGICPMRTLEERARRNNPETDENGNPVAPVSGDGNSDLCMLCNQGGSLLCCDGCPAAYHVRCIGETARSLPDGEWLCPECSLGGRGEASGLRIPIAGLDSEKAPHWAAHSALWWGPHGATANGLIGSEADDCLGDCLTCASGPDKAAAAKALRKPRADERPYKSTVESIADGPIIPGAHTATAEGFLNRYRNAWPAAVTATRSWVEDAVKRKGRPLPGTSTHIQLSELPIPLPISRFQWPLSAGKGSKGVEKCGKCRHCTIPSLRKACINPIKALPEGGPEPSDSSSKLPSLANYLIKAERELWGLLEGPWAGLEGNGFRRCWGQQVRAATSAGQLAAAAEALEMALRRIALSSSWDAAQKPLGHGALNPGLGHKWASTVAQAERKALGKQVSGAGLASEPTRKGVGRPRKSSMAGSSVAPASGPIKKRRKQQESDSEPDDLSEPESDASYDWREDGGLLDNKSQKTFADWIMDNRSRQHKLKSGPRLPQHALRKAARRGSKKRIPGVMYNIDRPALVPSLVWRGVVEDAVTSARLGLALRTLDTQISWEGLKRPAADSGAPFASLEISAKQLAASGQGSEYLIHQPEEVPTQPPPSSSQPHKQGPSLSAFSCPLMPRNPSSQAPSHLSTPLLPAALRGGLQPHLQAAGGRSAHAASVGDLPGHPAEVVPKPADVPDTSTADPAEAPMAVADPHGIAAHAAPSVIASMGAAPAVADVQAAPMGPTLDAATALREAHGGLDPAVTGAKGAGPVDGTCKGPAVVSMQPGLSEAGTSIKPLKKPEAPADHPIAHAPAPDAPFDAHPMGRAPSGAEPPSDGPAQHVTTANGHNAHMTGNSEPTQAKGSPSANGCDPELTASPVEQVPQALPSPGIAGLQNGAAVANGDAQDKGPASKLPEPTAMHNSRQAQDVLAANSNLKSIANGSATSNTEGRPMDASPAVAADHENLSVPPEPSVSLREGSLVLPGDARTDALTAPPEADMVADPSLAVIGTATGIPKPATEAVVAEALPEEIVMADGFLGNGPPSPPAPSSSADAGPGPAAAEPTQLDSSPKSIECHEQGPSRLDGLPYHAQPETSEKTLDQPTAEGTNDLRTSSSLIDQPQPSPIAAAAVDELKNEAAVASSAMKQDTTTAQVPNNDQSTLLAPEANKSETSTENVSQPGTCSDAAVFAAADKPAASVNNPQGEGHMRAGPTAKGGAPSLMGLLRTIGPPRVNSPVVGTPLSSLSTLVPQGASHAQPQHPLAGKWVHENELPLWLIKAFEEKSRREAAVEAARAAREAAREAARGAAQSERQAAHQAAAAAAATAGDACAVCGLVSGDVPEKDHFWIACDNCNKWYHGDCIGMNEEQNKDLADDEKWECPECATARIDRRIAATERARQRRLTQGRTTGIRLTPEQHEKAKTKGVEDLQRKQRKKEKQARAADASEGDATAVPGSKPKRPRKPKDKGKENEGDGKLYCICKQPDDHTHPFIQCDDCGGWYHPDCVGATLAEAANQEQWTCPDCIGKLKRRKTKFTAASNSPQLHMAARRQVDSREGPLEDDQSNGRRRKRKSFPGDEFVEDVLPAKPSGKGLKGGAKKSADGWRTHVLHVLDAAMTYPPAVPFTSPVSEEQAPGYHEVVKRPMDLGTLRDRVAAGHYSNALAVLSDIRLIWKNCRSFNAEGSDIAIACTDAAKWVRRKWSQQGLPKKEKPAQPGTQGSASPLGPGPSSQTSNRAERAAAGDEAAEPSGTLAEDAMREAAFGIRKRKRRPLEECRDEHAGGDRHRRKGRGALTGDSKWVSMKGYGGEPDAPAPNGKANWPKLKVKLKGMGPGSATEPHAQAGPGTVRAEPVNVARQLRSAHKVIKQVLKLKCSATFAVPVTDEAVPNYSNVIKEPRDLGSISEKLKASGEDVYASLGELLADVRLVWKNCRTFNAVGSEINQLCDETEAAFNQHWQQAGLPMSKAGKPRAEPARKKQGPDAAASARPTRRSGAAQPEGEPSAEDSKQVDEEPQHAGKTKAGRQTGRFFRDGAGAAGPSKFLGSEGQGPSKGHVKAPKRMRSLNELPSESGPVELQKKTKKRKAQGDDDGPDLDGPLGNALGVVKGMLKVKAALPFIRPVLESQVPGYHKVVKKPMDLSTVRDGIQEGQYSDAGAIWADLQQVWRNCRAFNTKGSLVGNLGEQAAATLQDRWTAAGLPVPSGAQKGRSTAPSLEASPPSKPLKKVRLGKGSALEVVSDRPTRRGRSDPNQQLESLETAAPALQKAPKDASAAPTEQQGRRKNQQPRRSSGDDAATRASGEGAVKRTRGQPQQEAADGHEDDAAVPENDTGAAQGLTLKADSRRGRRRDPSVAFVNPHSPSRGRVLPAQGAPPREQPGPAEGSPKITRAGKRKRDEGPAADETGQPAAVEAAAPRRARPQAPAIAPEVGSKRTSPRSGDPAHEPSSKTAGVSRVRKPGQGKPLRVPRRSGRSQANEDKAAPATNLSNGKLGADAEVPMKGRKDKGGQPRTTRSRVAPSQSEPESRQQPPVRRSGSKNQPAVAAPGPGRPAAAAEASRGAAGTRRSPSPSGRATRGYKEASPALPRPRRSSRGTTAEGLQDLPASIDDSQPQPPADGHVQADEDPKASGSGSLKQARPAKRQKRGRSGEKEVQDKAPAADGVPSAPAAEISKGTGKGRQRKTAAAPDDAEETGLGGEAIAAEADAGPSRRRSRSSSRAPEKEPAASQSPIQAQRKKGKDPDMPDLSAFIEYRRSSRHAPAEHQAPAAMRRMKNRR</sequence>
<dbReference type="SUPFAM" id="SSF47370">
    <property type="entry name" value="Bromodomain"/>
    <property type="match status" value="3"/>
</dbReference>
<comment type="subcellular location">
    <subcellularLocation>
        <location evidence="1">Nucleus</location>
    </subcellularLocation>
</comment>
<feature type="domain" description="Bromo" evidence="10">
    <location>
        <begin position="2075"/>
        <end position="2145"/>
    </location>
</feature>
<dbReference type="SMART" id="SM00249">
    <property type="entry name" value="PHD"/>
    <property type="match status" value="3"/>
</dbReference>
<accession>A0AAW1RV65</accession>
<feature type="compositionally biased region" description="Low complexity" evidence="9">
    <location>
        <begin position="1864"/>
        <end position="1873"/>
    </location>
</feature>
<dbReference type="InterPro" id="IPR028942">
    <property type="entry name" value="WHIM1_dom"/>
</dbReference>
<dbReference type="GO" id="GO:0006357">
    <property type="term" value="P:regulation of transcription by RNA polymerase II"/>
    <property type="evidence" value="ECO:0007669"/>
    <property type="project" value="InterPro"/>
</dbReference>
<feature type="domain" description="Bromo" evidence="10">
    <location>
        <begin position="2327"/>
        <end position="2400"/>
    </location>
</feature>
<feature type="compositionally biased region" description="Basic and acidic residues" evidence="9">
    <location>
        <begin position="1258"/>
        <end position="1268"/>
    </location>
</feature>
<keyword evidence="5 7" id="KW-0103">Bromodomain</keyword>
<feature type="compositionally biased region" description="Basic and acidic residues" evidence="9">
    <location>
        <begin position="2462"/>
        <end position="2473"/>
    </location>
</feature>
<feature type="compositionally biased region" description="Basic residues" evidence="9">
    <location>
        <begin position="2510"/>
        <end position="2519"/>
    </location>
</feature>
<feature type="compositionally biased region" description="Basic and acidic residues" evidence="9">
    <location>
        <begin position="2229"/>
        <end position="2241"/>
    </location>
</feature>
<dbReference type="GO" id="GO:0000978">
    <property type="term" value="F:RNA polymerase II cis-regulatory region sequence-specific DNA binding"/>
    <property type="evidence" value="ECO:0007669"/>
    <property type="project" value="TreeGrafter"/>
</dbReference>
<feature type="region of interest" description="Disordered" evidence="9">
    <location>
        <begin position="866"/>
        <end position="939"/>
    </location>
</feature>
<feature type="compositionally biased region" description="Basic residues" evidence="9">
    <location>
        <begin position="1916"/>
        <end position="1925"/>
    </location>
</feature>
<keyword evidence="6" id="KW-0539">Nucleus</keyword>
<dbReference type="Pfam" id="PF02791">
    <property type="entry name" value="DDT"/>
    <property type="match status" value="1"/>
</dbReference>
<feature type="compositionally biased region" description="Low complexity" evidence="9">
    <location>
        <begin position="2996"/>
        <end position="3021"/>
    </location>
</feature>
<dbReference type="CDD" id="cd15532">
    <property type="entry name" value="PHD2_CHD_II"/>
    <property type="match status" value="1"/>
</dbReference>
<dbReference type="PANTHER" id="PTHR45975">
    <property type="entry name" value="NUCLEOSOME-REMODELING FACTOR SUBUNIT BPTF"/>
    <property type="match status" value="1"/>
</dbReference>
<keyword evidence="2" id="KW-0479">Metal-binding</keyword>
<feature type="region of interest" description="Disordered" evidence="9">
    <location>
        <begin position="1600"/>
        <end position="1620"/>
    </location>
</feature>
<dbReference type="InterPro" id="IPR038028">
    <property type="entry name" value="BPTF"/>
</dbReference>
<evidence type="ECO:0000259" key="11">
    <source>
        <dbReference type="PROSITE" id="PS50016"/>
    </source>
</evidence>
<evidence type="ECO:0000259" key="12">
    <source>
        <dbReference type="PROSITE" id="PS50827"/>
    </source>
</evidence>
<dbReference type="PRINTS" id="PR00503">
    <property type="entry name" value="BROMODOMAIN"/>
</dbReference>
<feature type="compositionally biased region" description="Polar residues" evidence="9">
    <location>
        <begin position="1098"/>
        <end position="1108"/>
    </location>
</feature>
<dbReference type="InterPro" id="IPR019787">
    <property type="entry name" value="Znf_PHD-finger"/>
</dbReference>
<feature type="compositionally biased region" description="Basic and acidic residues" evidence="9">
    <location>
        <begin position="2694"/>
        <end position="2704"/>
    </location>
</feature>
<feature type="region of interest" description="Disordered" evidence="9">
    <location>
        <begin position="283"/>
        <end position="394"/>
    </location>
</feature>
<feature type="compositionally biased region" description="Basic and acidic residues" evidence="9">
    <location>
        <begin position="385"/>
        <end position="394"/>
    </location>
</feature>
<feature type="domain" description="PHD-type" evidence="11">
    <location>
        <begin position="1935"/>
        <end position="1986"/>
    </location>
</feature>
<evidence type="ECO:0000256" key="8">
    <source>
        <dbReference type="PROSITE-ProRule" id="PRU00146"/>
    </source>
</evidence>
<reference evidence="13 14" key="1">
    <citation type="journal article" date="2024" name="Nat. Commun.">
        <title>Phylogenomics reveals the evolutionary origins of lichenization in chlorophyte algae.</title>
        <authorList>
            <person name="Puginier C."/>
            <person name="Libourel C."/>
            <person name="Otte J."/>
            <person name="Skaloud P."/>
            <person name="Haon M."/>
            <person name="Grisel S."/>
            <person name="Petersen M."/>
            <person name="Berrin J.G."/>
            <person name="Delaux P.M."/>
            <person name="Dal Grande F."/>
            <person name="Keller J."/>
        </authorList>
    </citation>
    <scope>NUCLEOTIDE SEQUENCE [LARGE SCALE GENOMIC DNA]</scope>
    <source>
        <strain evidence="13 14">SAG 2145</strain>
    </source>
</reference>
<feature type="compositionally biased region" description="Low complexity" evidence="9">
    <location>
        <begin position="124"/>
        <end position="135"/>
    </location>
</feature>
<dbReference type="PANTHER" id="PTHR45975:SF2">
    <property type="entry name" value="NUCLEOSOME-REMODELING FACTOR SUBUNIT BPTF"/>
    <property type="match status" value="1"/>
</dbReference>
<keyword evidence="14" id="KW-1185">Reference proteome</keyword>
<feature type="compositionally biased region" description="Low complexity" evidence="9">
    <location>
        <begin position="320"/>
        <end position="375"/>
    </location>
</feature>
<dbReference type="SUPFAM" id="SSF57903">
    <property type="entry name" value="FYVE/PHD zinc finger"/>
    <property type="match status" value="3"/>
</dbReference>
<feature type="region of interest" description="Disordered" evidence="9">
    <location>
        <begin position="2229"/>
        <end position="2258"/>
    </location>
</feature>
<gene>
    <name evidence="13" type="ORF">WJX74_009849</name>
</gene>
<feature type="region of interest" description="Disordered" evidence="9">
    <location>
        <begin position="1855"/>
        <end position="1935"/>
    </location>
</feature>
<dbReference type="Gene3D" id="1.20.920.10">
    <property type="entry name" value="Bromodomain-like"/>
    <property type="match status" value="3"/>
</dbReference>
<evidence type="ECO:0000256" key="3">
    <source>
        <dbReference type="ARBA" id="ARBA00022771"/>
    </source>
</evidence>
<evidence type="ECO:0000256" key="9">
    <source>
        <dbReference type="SAM" id="MobiDB-lite"/>
    </source>
</evidence>
<feature type="compositionally biased region" description="Low complexity" evidence="9">
    <location>
        <begin position="3153"/>
        <end position="3162"/>
    </location>
</feature>
<feature type="compositionally biased region" description="Polar residues" evidence="9">
    <location>
        <begin position="1300"/>
        <end position="1326"/>
    </location>
</feature>
<feature type="compositionally biased region" description="Polar residues" evidence="9">
    <location>
        <begin position="1"/>
        <end position="10"/>
    </location>
</feature>
<dbReference type="InterPro" id="IPR013083">
    <property type="entry name" value="Znf_RING/FYVE/PHD"/>
</dbReference>
<comment type="caution">
    <text evidence="13">The sequence shown here is derived from an EMBL/GenBank/DDBJ whole genome shotgun (WGS) entry which is preliminary data.</text>
</comment>
<keyword evidence="4" id="KW-0862">Zinc</keyword>
<feature type="region of interest" description="Disordered" evidence="9">
    <location>
        <begin position="2420"/>
        <end position="2554"/>
    </location>
</feature>
<evidence type="ECO:0000313" key="14">
    <source>
        <dbReference type="Proteomes" id="UP001438707"/>
    </source>
</evidence>
<feature type="region of interest" description="Disordered" evidence="9">
    <location>
        <begin position="1994"/>
        <end position="2058"/>
    </location>
</feature>
<dbReference type="Gene3D" id="3.30.40.10">
    <property type="entry name" value="Zinc/RING finger domain, C3HC4 (zinc finger)"/>
    <property type="match status" value="3"/>
</dbReference>
<feature type="compositionally biased region" description="Low complexity" evidence="9">
    <location>
        <begin position="2863"/>
        <end position="2883"/>
    </location>
</feature>
<dbReference type="EMBL" id="JALJOS010000006">
    <property type="protein sequence ID" value="KAK9838020.1"/>
    <property type="molecule type" value="Genomic_DNA"/>
</dbReference>
<dbReference type="InterPro" id="IPR036427">
    <property type="entry name" value="Bromodomain-like_sf"/>
</dbReference>
<feature type="compositionally biased region" description="Polar residues" evidence="9">
    <location>
        <begin position="1603"/>
        <end position="1620"/>
    </location>
</feature>
<evidence type="ECO:0000256" key="2">
    <source>
        <dbReference type="ARBA" id="ARBA00022723"/>
    </source>
</evidence>
<feature type="region of interest" description="Disordered" evidence="9">
    <location>
        <begin position="2159"/>
        <end position="2214"/>
    </location>
</feature>
<dbReference type="GO" id="GO:0016589">
    <property type="term" value="C:NURF complex"/>
    <property type="evidence" value="ECO:0007669"/>
    <property type="project" value="InterPro"/>
</dbReference>
<feature type="compositionally biased region" description="Polar residues" evidence="9">
    <location>
        <begin position="1560"/>
        <end position="1580"/>
    </location>
</feature>
<feature type="compositionally biased region" description="Low complexity" evidence="9">
    <location>
        <begin position="2177"/>
        <end position="2188"/>
    </location>
</feature>
<dbReference type="PROSITE" id="PS00633">
    <property type="entry name" value="BROMODOMAIN_1"/>
    <property type="match status" value="1"/>
</dbReference>
<evidence type="ECO:0000256" key="6">
    <source>
        <dbReference type="ARBA" id="ARBA00023242"/>
    </source>
</evidence>
<dbReference type="InterPro" id="IPR018501">
    <property type="entry name" value="DDT_dom"/>
</dbReference>
<evidence type="ECO:0000259" key="10">
    <source>
        <dbReference type="PROSITE" id="PS50014"/>
    </source>
</evidence>
<feature type="compositionally biased region" description="Low complexity" evidence="9">
    <location>
        <begin position="1509"/>
        <end position="1521"/>
    </location>
</feature>
<dbReference type="Pfam" id="PF00439">
    <property type="entry name" value="Bromodomain"/>
    <property type="match status" value="3"/>
</dbReference>
<dbReference type="Proteomes" id="UP001438707">
    <property type="component" value="Unassembled WGS sequence"/>
</dbReference>
<feature type="domain" description="DDT" evidence="12">
    <location>
        <begin position="176"/>
        <end position="236"/>
    </location>
</feature>
<feature type="compositionally biased region" description="Acidic residues" evidence="9">
    <location>
        <begin position="914"/>
        <end position="928"/>
    </location>
</feature>
<feature type="domain" description="Bromo" evidence="10">
    <location>
        <begin position="2566"/>
        <end position="2636"/>
    </location>
</feature>
<feature type="compositionally biased region" description="Polar residues" evidence="9">
    <location>
        <begin position="2973"/>
        <end position="2984"/>
    </location>
</feature>
<dbReference type="Pfam" id="PF00628">
    <property type="entry name" value="PHD"/>
    <property type="match status" value="3"/>
</dbReference>
<feature type="compositionally biased region" description="Low complexity" evidence="9">
    <location>
        <begin position="65"/>
        <end position="76"/>
    </location>
</feature>
<dbReference type="PROSITE" id="PS01359">
    <property type="entry name" value="ZF_PHD_1"/>
    <property type="match status" value="3"/>
</dbReference>
<feature type="region of interest" description="Disordered" evidence="9">
    <location>
        <begin position="1066"/>
        <end position="1110"/>
    </location>
</feature>
<evidence type="ECO:0000256" key="1">
    <source>
        <dbReference type="ARBA" id="ARBA00004123"/>
    </source>
</evidence>
<feature type="compositionally biased region" description="Basic and acidic residues" evidence="9">
    <location>
        <begin position="2427"/>
        <end position="2437"/>
    </location>
</feature>
<dbReference type="SMART" id="SM00571">
    <property type="entry name" value="DDT"/>
    <property type="match status" value="1"/>
</dbReference>
<protein>
    <submittedName>
        <fullName evidence="13">Uncharacterized protein</fullName>
    </submittedName>
</protein>
<dbReference type="InterPro" id="IPR019786">
    <property type="entry name" value="Zinc_finger_PHD-type_CS"/>
</dbReference>
<dbReference type="InterPro" id="IPR011011">
    <property type="entry name" value="Znf_FYVE_PHD"/>
</dbReference>
<feature type="region of interest" description="Disordered" evidence="9">
    <location>
        <begin position="1249"/>
        <end position="1334"/>
    </location>
</feature>
<dbReference type="PROSITE" id="PS50014">
    <property type="entry name" value="BROMODOMAIN_2"/>
    <property type="match status" value="3"/>
</dbReference>
<feature type="compositionally biased region" description="Basic residues" evidence="9">
    <location>
        <begin position="2910"/>
        <end position="2927"/>
    </location>
</feature>
<feature type="compositionally biased region" description="Basic and acidic residues" evidence="9">
    <location>
        <begin position="1874"/>
        <end position="1890"/>
    </location>
</feature>
<dbReference type="CDD" id="cd04369">
    <property type="entry name" value="Bromodomain"/>
    <property type="match status" value="3"/>
</dbReference>
<feature type="region of interest" description="Disordered" evidence="9">
    <location>
        <begin position="1360"/>
        <end position="1383"/>
    </location>
</feature>
<name>A0AAW1RV65_9CHLO</name>
<dbReference type="PROSITE" id="PS50827">
    <property type="entry name" value="DDT"/>
    <property type="match status" value="1"/>
</dbReference>
<feature type="region of interest" description="Disordered" evidence="9">
    <location>
        <begin position="1495"/>
        <end position="1582"/>
    </location>
</feature>
<organism evidence="13 14">
    <name type="scientific">Apatococcus lobatus</name>
    <dbReference type="NCBI Taxonomy" id="904363"/>
    <lineage>
        <taxon>Eukaryota</taxon>
        <taxon>Viridiplantae</taxon>
        <taxon>Chlorophyta</taxon>
        <taxon>core chlorophytes</taxon>
        <taxon>Trebouxiophyceae</taxon>
        <taxon>Chlorellales</taxon>
        <taxon>Chlorellaceae</taxon>
        <taxon>Apatococcus</taxon>
    </lineage>
</organism>
<dbReference type="GO" id="GO:0008270">
    <property type="term" value="F:zinc ion binding"/>
    <property type="evidence" value="ECO:0007669"/>
    <property type="project" value="UniProtKB-KW"/>
</dbReference>
<feature type="domain" description="PHD-type" evidence="11">
    <location>
        <begin position="515"/>
        <end position="562"/>
    </location>
</feature>
<dbReference type="Pfam" id="PF15612">
    <property type="entry name" value="WHIM1"/>
    <property type="match status" value="1"/>
</dbReference>
<evidence type="ECO:0000256" key="4">
    <source>
        <dbReference type="ARBA" id="ARBA00022833"/>
    </source>
</evidence>
<feature type="domain" description="PHD-type" evidence="11">
    <location>
        <begin position="1786"/>
        <end position="1845"/>
    </location>
</feature>
<dbReference type="InterPro" id="IPR018359">
    <property type="entry name" value="Bromodomain_CS"/>
</dbReference>
<dbReference type="PROSITE" id="PS50016">
    <property type="entry name" value="ZF_PHD_2"/>
    <property type="match status" value="3"/>
</dbReference>
<keyword evidence="3 8" id="KW-0863">Zinc-finger</keyword>
<evidence type="ECO:0000256" key="7">
    <source>
        <dbReference type="PROSITE-ProRule" id="PRU00035"/>
    </source>
</evidence>
<dbReference type="SMART" id="SM00297">
    <property type="entry name" value="BROMO"/>
    <property type="match status" value="3"/>
</dbReference>
<feature type="compositionally biased region" description="Low complexity" evidence="9">
    <location>
        <begin position="1269"/>
        <end position="1281"/>
    </location>
</feature>
<feature type="compositionally biased region" description="Basic residues" evidence="9">
    <location>
        <begin position="98"/>
        <end position="107"/>
    </location>
</feature>
<dbReference type="InterPro" id="IPR001487">
    <property type="entry name" value="Bromodomain"/>
</dbReference>
<evidence type="ECO:0000313" key="13">
    <source>
        <dbReference type="EMBL" id="KAK9838020.1"/>
    </source>
</evidence>
<feature type="compositionally biased region" description="Basic and acidic residues" evidence="9">
    <location>
        <begin position="2953"/>
        <end position="2963"/>
    </location>
</feature>
<evidence type="ECO:0000256" key="5">
    <source>
        <dbReference type="ARBA" id="ARBA00023117"/>
    </source>
</evidence>
<dbReference type="InterPro" id="IPR001965">
    <property type="entry name" value="Znf_PHD"/>
</dbReference>
<feature type="region of interest" description="Disordered" evidence="9">
    <location>
        <begin position="1124"/>
        <end position="1165"/>
    </location>
</feature>
<feature type="region of interest" description="Disordered" evidence="9">
    <location>
        <begin position="1"/>
        <end position="135"/>
    </location>
</feature>
<feature type="region of interest" description="Disordered" evidence="9">
    <location>
        <begin position="2654"/>
        <end position="3231"/>
    </location>
</feature>